<keyword evidence="5" id="KW-0391">Immunity</keyword>
<feature type="region of interest" description="Disordered" evidence="7">
    <location>
        <begin position="208"/>
        <end position="258"/>
    </location>
</feature>
<dbReference type="Ensembl" id="ENSSPAT00000008433.1">
    <property type="protein sequence ID" value="ENSSPAP00000008277.1"/>
    <property type="gene ID" value="ENSSPAG00000006311.1"/>
</dbReference>
<dbReference type="Gene3D" id="3.30.40.10">
    <property type="entry name" value="Zinc/RING finger domain, C3HC4 (zinc finger)"/>
    <property type="match status" value="1"/>
</dbReference>
<dbReference type="SMART" id="SM00184">
    <property type="entry name" value="RING"/>
    <property type="match status" value="1"/>
</dbReference>
<evidence type="ECO:0000256" key="3">
    <source>
        <dbReference type="ARBA" id="ARBA00022771"/>
    </source>
</evidence>
<reference evidence="13" key="2">
    <citation type="submission" date="2025-04" db="UniProtKB">
        <authorList>
            <consortium name="RefSeq"/>
        </authorList>
    </citation>
    <scope>IDENTIFICATION</scope>
</reference>
<protein>
    <submittedName>
        <fullName evidence="11 13">Tripartite motif-containing protein 47-like</fullName>
    </submittedName>
</protein>
<evidence type="ECO:0000256" key="1">
    <source>
        <dbReference type="ARBA" id="ARBA00022588"/>
    </source>
</evidence>
<evidence type="ECO:0000313" key="11">
    <source>
        <dbReference type="Ensembl" id="ENSSPAP00000008277.1"/>
    </source>
</evidence>
<evidence type="ECO:0000256" key="7">
    <source>
        <dbReference type="SAM" id="MobiDB-lite"/>
    </source>
</evidence>
<dbReference type="PANTHER" id="PTHR25465:SF32">
    <property type="entry name" value="BLOODTHIRSTY-RELATED GENE FAMILY, MEMBER 16 ISOFORM X1-RELATED"/>
    <property type="match status" value="1"/>
</dbReference>
<feature type="domain" description="B box-type" evidence="10">
    <location>
        <begin position="159"/>
        <end position="204"/>
    </location>
</feature>
<dbReference type="SMART" id="SM00336">
    <property type="entry name" value="BBOX"/>
    <property type="match status" value="1"/>
</dbReference>
<dbReference type="CDD" id="cd19769">
    <property type="entry name" value="Bbox2_TRIM16-like"/>
    <property type="match status" value="1"/>
</dbReference>
<evidence type="ECO:0000259" key="10">
    <source>
        <dbReference type="PROSITE" id="PS50119"/>
    </source>
</evidence>
<dbReference type="InterPro" id="IPR001841">
    <property type="entry name" value="Znf_RING"/>
</dbReference>
<feature type="domain" description="RING-type" evidence="9">
    <location>
        <begin position="30"/>
        <end position="70"/>
    </location>
</feature>
<evidence type="ECO:0000313" key="12">
    <source>
        <dbReference type="Proteomes" id="UP000694891"/>
    </source>
</evidence>
<dbReference type="InterPro" id="IPR003877">
    <property type="entry name" value="SPRY_dom"/>
</dbReference>
<keyword evidence="2" id="KW-0479">Metal-binding</keyword>
<keyword evidence="8" id="KW-1133">Transmembrane helix</keyword>
<keyword evidence="12" id="KW-1185">Reference proteome</keyword>
<dbReference type="AlphaFoldDB" id="A0A3B5A3A5"/>
<dbReference type="InterPro" id="IPR003613">
    <property type="entry name" value="Ubox_domain"/>
</dbReference>
<dbReference type="RefSeq" id="XP_008302323.1">
    <property type="nucleotide sequence ID" value="XM_008304101.1"/>
</dbReference>
<dbReference type="STRING" id="144197.ENSSPAP00000008277"/>
<dbReference type="InterPro" id="IPR013083">
    <property type="entry name" value="Znf_RING/FYVE/PHD"/>
</dbReference>
<dbReference type="PROSITE" id="PS00518">
    <property type="entry name" value="ZF_RING_1"/>
    <property type="match status" value="1"/>
</dbReference>
<dbReference type="GO" id="GO:0045087">
    <property type="term" value="P:innate immune response"/>
    <property type="evidence" value="ECO:0007669"/>
    <property type="project" value="UniProtKB-KW"/>
</dbReference>
<evidence type="ECO:0000256" key="2">
    <source>
        <dbReference type="ARBA" id="ARBA00022723"/>
    </source>
</evidence>
<evidence type="ECO:0000259" key="9">
    <source>
        <dbReference type="PROSITE" id="PS50089"/>
    </source>
</evidence>
<dbReference type="SUPFAM" id="SSF49899">
    <property type="entry name" value="Concanavalin A-like lectins/glucanases"/>
    <property type="match status" value="1"/>
</dbReference>
<dbReference type="SUPFAM" id="SSF57845">
    <property type="entry name" value="B-box zinc-binding domain"/>
    <property type="match status" value="1"/>
</dbReference>
<reference evidence="11" key="1">
    <citation type="submission" date="2023-09" db="UniProtKB">
        <authorList>
            <consortium name="Ensembl"/>
        </authorList>
    </citation>
    <scope>IDENTIFICATION</scope>
</reference>
<keyword evidence="8" id="KW-0472">Membrane</keyword>
<keyword evidence="1" id="KW-0399">Innate immunity</keyword>
<dbReference type="InterPro" id="IPR043136">
    <property type="entry name" value="B30.2/SPRY_sf"/>
</dbReference>
<dbReference type="InterPro" id="IPR051051">
    <property type="entry name" value="E3_ubiq-ligase_TRIM/RNF"/>
</dbReference>
<dbReference type="Pfam" id="PF00643">
    <property type="entry name" value="zf-B_box"/>
    <property type="match status" value="1"/>
</dbReference>
<dbReference type="PROSITE" id="PS50089">
    <property type="entry name" value="ZF_RING_2"/>
    <property type="match status" value="1"/>
</dbReference>
<proteinExistence type="predicted"/>
<dbReference type="InterPro" id="IPR000315">
    <property type="entry name" value="Znf_B-box"/>
</dbReference>
<dbReference type="GO" id="GO:0016567">
    <property type="term" value="P:protein ubiquitination"/>
    <property type="evidence" value="ECO:0007669"/>
    <property type="project" value="InterPro"/>
</dbReference>
<dbReference type="Pfam" id="PF13445">
    <property type="entry name" value="zf-RING_UBOX"/>
    <property type="match status" value="1"/>
</dbReference>
<dbReference type="GeneTree" id="ENSGT01040000240385"/>
<evidence type="ECO:0000256" key="4">
    <source>
        <dbReference type="ARBA" id="ARBA00022833"/>
    </source>
</evidence>
<name>A0A3B5A3A5_9TELE</name>
<dbReference type="Gene3D" id="3.30.160.60">
    <property type="entry name" value="Classic Zinc Finger"/>
    <property type="match status" value="1"/>
</dbReference>
<evidence type="ECO:0000256" key="5">
    <source>
        <dbReference type="ARBA" id="ARBA00022859"/>
    </source>
</evidence>
<evidence type="ECO:0000256" key="8">
    <source>
        <dbReference type="SAM" id="Phobius"/>
    </source>
</evidence>
<dbReference type="InterPro" id="IPR013320">
    <property type="entry name" value="ConA-like_dom_sf"/>
</dbReference>
<sequence>MRRETAEQSFLIQEGMATAGSFLSEDQFQCSICLDVFTEPVSIPCGHNFCRACLTRHWADKQHCQCPLCNEKFSKDLKLRVNIAFREVVENFKKHQAIPDGNSPVKPGEVPCDCCPGNKVRASKTCLVCLTSYCKTHLEPHQRVSYLKRHKLTNPVHKLENKICSKHNRILEFFCRTDQTRVCAMCAEHSAHDTVPLKEEYVDKKARMGNKNSEVHEFQQKQGKKAQKKEAAQSKRKGKGDANNVEPNQMQADPNEDPQCVDGRTYIPVNNSLCVGRFYYEVKAKRQTCLFLGVVRALMYGNGTFLPDSGDGHWTVMLECKNCRTPLHIPVWITQPEGVTLFVDYEKGFVSFRYAGYPVMTFTFNSCKFSQRLSLVFTPRVSWTQRLLGRVQTTPRFYEVLCWFIAFMVVLVLFT</sequence>
<dbReference type="PROSITE" id="PS50119">
    <property type="entry name" value="ZF_BBOX"/>
    <property type="match status" value="1"/>
</dbReference>
<dbReference type="OrthoDB" id="6105938at2759"/>
<dbReference type="SUPFAM" id="SSF57850">
    <property type="entry name" value="RING/U-box"/>
    <property type="match status" value="1"/>
</dbReference>
<keyword evidence="3 6" id="KW-0863">Zinc-finger</keyword>
<accession>A0A3B5A3A5</accession>
<dbReference type="PANTHER" id="PTHR25465">
    <property type="entry name" value="B-BOX DOMAIN CONTAINING"/>
    <property type="match status" value="1"/>
</dbReference>
<dbReference type="InterPro" id="IPR027370">
    <property type="entry name" value="Znf-RING_euk"/>
</dbReference>
<keyword evidence="8" id="KW-0812">Transmembrane</keyword>
<organism evidence="11">
    <name type="scientific">Stegastes partitus</name>
    <name type="common">bicolor damselfish</name>
    <dbReference type="NCBI Taxonomy" id="144197"/>
    <lineage>
        <taxon>Eukaryota</taxon>
        <taxon>Metazoa</taxon>
        <taxon>Chordata</taxon>
        <taxon>Craniata</taxon>
        <taxon>Vertebrata</taxon>
        <taxon>Euteleostomi</taxon>
        <taxon>Actinopterygii</taxon>
        <taxon>Neopterygii</taxon>
        <taxon>Teleostei</taxon>
        <taxon>Neoteleostei</taxon>
        <taxon>Acanthomorphata</taxon>
        <taxon>Ovalentaria</taxon>
        <taxon>Pomacentridae</taxon>
        <taxon>Stegastes</taxon>
    </lineage>
</organism>
<evidence type="ECO:0000256" key="6">
    <source>
        <dbReference type="PROSITE-ProRule" id="PRU00024"/>
    </source>
</evidence>
<feature type="transmembrane region" description="Helical" evidence="8">
    <location>
        <begin position="397"/>
        <end position="414"/>
    </location>
</feature>
<dbReference type="Proteomes" id="UP000694891">
    <property type="component" value="Unplaced"/>
</dbReference>
<dbReference type="Gene3D" id="2.60.120.920">
    <property type="match status" value="1"/>
</dbReference>
<keyword evidence="4" id="KW-0862">Zinc</keyword>
<dbReference type="GeneID" id="103374072"/>
<dbReference type="SMART" id="SM00504">
    <property type="entry name" value="Ubox"/>
    <property type="match status" value="1"/>
</dbReference>
<evidence type="ECO:0000313" key="13">
    <source>
        <dbReference type="RefSeq" id="XP_008302323.1"/>
    </source>
</evidence>
<gene>
    <name evidence="13" type="primary">LOC103374072</name>
</gene>
<dbReference type="Gene3D" id="4.10.830.40">
    <property type="match status" value="1"/>
</dbReference>
<dbReference type="Pfam" id="PF00622">
    <property type="entry name" value="SPRY"/>
    <property type="match status" value="1"/>
</dbReference>
<dbReference type="GO" id="GO:0008270">
    <property type="term" value="F:zinc ion binding"/>
    <property type="evidence" value="ECO:0007669"/>
    <property type="project" value="UniProtKB-KW"/>
</dbReference>
<dbReference type="GO" id="GO:0004842">
    <property type="term" value="F:ubiquitin-protein transferase activity"/>
    <property type="evidence" value="ECO:0007669"/>
    <property type="project" value="InterPro"/>
</dbReference>
<dbReference type="InterPro" id="IPR017907">
    <property type="entry name" value="Znf_RING_CS"/>
</dbReference>